<dbReference type="EMBL" id="CAJNOL010015910">
    <property type="protein sequence ID" value="CAF1673378.1"/>
    <property type="molecule type" value="Genomic_DNA"/>
</dbReference>
<evidence type="ECO:0000313" key="1">
    <source>
        <dbReference type="EMBL" id="CAF1551291.1"/>
    </source>
</evidence>
<feature type="non-terminal residue" evidence="1">
    <location>
        <position position="1"/>
    </location>
</feature>
<dbReference type="Proteomes" id="UP000663854">
    <property type="component" value="Unassembled WGS sequence"/>
</dbReference>
<evidence type="ECO:0000313" key="2">
    <source>
        <dbReference type="EMBL" id="CAF1673378.1"/>
    </source>
</evidence>
<accession>A0A815WN68</accession>
<keyword evidence="4" id="KW-1185">Reference proteome</keyword>
<evidence type="ECO:0000313" key="4">
    <source>
        <dbReference type="Proteomes" id="UP000663870"/>
    </source>
</evidence>
<dbReference type="EMBL" id="CAJNOH010014019">
    <property type="protein sequence ID" value="CAF1551291.1"/>
    <property type="molecule type" value="Genomic_DNA"/>
</dbReference>
<evidence type="ECO:0000313" key="3">
    <source>
        <dbReference type="Proteomes" id="UP000663854"/>
    </source>
</evidence>
<protein>
    <submittedName>
        <fullName evidence="1">Uncharacterized protein</fullName>
    </submittedName>
</protein>
<dbReference type="Proteomes" id="UP000663870">
    <property type="component" value="Unassembled WGS sequence"/>
</dbReference>
<name>A0A815WN68_9BILA</name>
<sequence length="88" mass="10026">GIIEKSNELNEQLQNFEQNDQKSILIIIVDGRINQQRIHIPFIRQLIDKSDLSCNKSTETLGEHLVSKILAKILGTEMLVDLENLGTR</sequence>
<organism evidence="1 3">
    <name type="scientific">Rotaria sordida</name>
    <dbReference type="NCBI Taxonomy" id="392033"/>
    <lineage>
        <taxon>Eukaryota</taxon>
        <taxon>Metazoa</taxon>
        <taxon>Spiralia</taxon>
        <taxon>Gnathifera</taxon>
        <taxon>Rotifera</taxon>
        <taxon>Eurotatoria</taxon>
        <taxon>Bdelloidea</taxon>
        <taxon>Philodinida</taxon>
        <taxon>Philodinidae</taxon>
        <taxon>Rotaria</taxon>
    </lineage>
</organism>
<proteinExistence type="predicted"/>
<reference evidence="1" key="1">
    <citation type="submission" date="2021-02" db="EMBL/GenBank/DDBJ databases">
        <authorList>
            <person name="Nowell W R."/>
        </authorList>
    </citation>
    <scope>NUCLEOTIDE SEQUENCE</scope>
</reference>
<dbReference type="AlphaFoldDB" id="A0A815WN68"/>
<comment type="caution">
    <text evidence="1">The sequence shown here is derived from an EMBL/GenBank/DDBJ whole genome shotgun (WGS) entry which is preliminary data.</text>
</comment>
<gene>
    <name evidence="2" type="ORF">JXQ802_LOCUS57965</name>
    <name evidence="1" type="ORF">PYM288_LOCUS41357</name>
</gene>